<evidence type="ECO:0000313" key="4">
    <source>
        <dbReference type="EMBL" id="EKC67562.1"/>
    </source>
</evidence>
<gene>
    <name evidence="4" type="ORF">OBE_05383</name>
</gene>
<dbReference type="EMBL" id="AJWZ01003676">
    <property type="protein sequence ID" value="EKC67562.1"/>
    <property type="molecule type" value="Genomic_DNA"/>
</dbReference>
<dbReference type="AlphaFoldDB" id="K1T3N6"/>
<feature type="non-terminal residue" evidence="4">
    <location>
        <position position="197"/>
    </location>
</feature>
<name>K1T3N6_9ZZZZ</name>
<keyword evidence="2" id="KW-0472">Membrane</keyword>
<accession>K1T3N6</accession>
<dbReference type="InterPro" id="IPR036942">
    <property type="entry name" value="Beta-barrel_TonB_sf"/>
</dbReference>
<evidence type="ECO:0000256" key="1">
    <source>
        <dbReference type="ARBA" id="ARBA00004442"/>
    </source>
</evidence>
<organism evidence="4">
    <name type="scientific">human gut metagenome</name>
    <dbReference type="NCBI Taxonomy" id="408170"/>
    <lineage>
        <taxon>unclassified sequences</taxon>
        <taxon>metagenomes</taxon>
        <taxon>organismal metagenomes</taxon>
    </lineage>
</organism>
<proteinExistence type="predicted"/>
<evidence type="ECO:0000256" key="2">
    <source>
        <dbReference type="ARBA" id="ARBA00023136"/>
    </source>
</evidence>
<protein>
    <recommendedName>
        <fullName evidence="5">TonB-dependent receptor</fullName>
    </recommendedName>
</protein>
<sequence length="197" mass="22593">NQEGIVKTSGLERITGRLNVDFQATDKLKFGANIMFTNLNQDVYSEGTGYTAPFYSSVSKLTPSDPVYNEDGSYNQDLISLSRRNPVLAQEYNYQREYVTRMFNTINAEYEFIKDLKLKSILSYDYNISKGKEWKDSRTSDGEKNNGGAEKAYSEYNKLVWSNQLTYKTTIQKDHNLDALVGYEIDSKYNDFLSGYA</sequence>
<keyword evidence="3" id="KW-0998">Cell outer membrane</keyword>
<reference evidence="4" key="1">
    <citation type="journal article" date="2013" name="Environ. Microbiol.">
        <title>Microbiota from the distal guts of lean and obese adolescents exhibit partial functional redundancy besides clear differences in community structure.</title>
        <authorList>
            <person name="Ferrer M."/>
            <person name="Ruiz A."/>
            <person name="Lanza F."/>
            <person name="Haange S.B."/>
            <person name="Oberbach A."/>
            <person name="Till H."/>
            <person name="Bargiela R."/>
            <person name="Campoy C."/>
            <person name="Segura M.T."/>
            <person name="Richter M."/>
            <person name="von Bergen M."/>
            <person name="Seifert J."/>
            <person name="Suarez A."/>
        </authorList>
    </citation>
    <scope>NUCLEOTIDE SEQUENCE</scope>
</reference>
<comment type="caution">
    <text evidence="4">The sequence shown here is derived from an EMBL/GenBank/DDBJ whole genome shotgun (WGS) entry which is preliminary data.</text>
</comment>
<evidence type="ECO:0008006" key="5">
    <source>
        <dbReference type="Google" id="ProtNLM"/>
    </source>
</evidence>
<feature type="non-terminal residue" evidence="4">
    <location>
        <position position="1"/>
    </location>
</feature>
<dbReference type="GO" id="GO:0009279">
    <property type="term" value="C:cell outer membrane"/>
    <property type="evidence" value="ECO:0007669"/>
    <property type="project" value="UniProtKB-SubCell"/>
</dbReference>
<dbReference type="SUPFAM" id="SSF56935">
    <property type="entry name" value="Porins"/>
    <property type="match status" value="1"/>
</dbReference>
<dbReference type="Gene3D" id="2.40.170.20">
    <property type="entry name" value="TonB-dependent receptor, beta-barrel domain"/>
    <property type="match status" value="1"/>
</dbReference>
<evidence type="ECO:0000256" key="3">
    <source>
        <dbReference type="ARBA" id="ARBA00023237"/>
    </source>
</evidence>
<comment type="subcellular location">
    <subcellularLocation>
        <location evidence="1">Cell outer membrane</location>
    </subcellularLocation>
</comment>